<dbReference type="STRING" id="666685.R2APBS1_2920"/>
<dbReference type="Gene3D" id="2.40.160.10">
    <property type="entry name" value="Porin"/>
    <property type="match status" value="1"/>
</dbReference>
<evidence type="ECO:0000313" key="3">
    <source>
        <dbReference type="EMBL" id="AGG89996.1"/>
    </source>
</evidence>
<gene>
    <name evidence="3" type="ORF">R2APBS1_2920</name>
</gene>
<dbReference type="eggNOG" id="ENOG502Z7YP">
    <property type="taxonomic scope" value="Bacteria"/>
</dbReference>
<dbReference type="Proteomes" id="UP000011859">
    <property type="component" value="Chromosome"/>
</dbReference>
<dbReference type="KEGG" id="rhd:R2APBS1_2920"/>
<accession>M4NQZ9</accession>
<evidence type="ECO:0000259" key="2">
    <source>
        <dbReference type="Pfam" id="PF13372"/>
    </source>
</evidence>
<evidence type="ECO:0000313" key="4">
    <source>
        <dbReference type="Proteomes" id="UP000011859"/>
    </source>
</evidence>
<dbReference type="Pfam" id="PF13372">
    <property type="entry name" value="Alginate_exp"/>
    <property type="match status" value="1"/>
</dbReference>
<protein>
    <recommendedName>
        <fullName evidence="2">Alginate export domain-containing protein</fullName>
    </recommendedName>
</protein>
<feature type="chain" id="PRO_5004056393" description="Alginate export domain-containing protein" evidence="1">
    <location>
        <begin position="24"/>
        <end position="419"/>
    </location>
</feature>
<proteinExistence type="predicted"/>
<keyword evidence="4" id="KW-1185">Reference proteome</keyword>
<keyword evidence="1" id="KW-0732">Signal</keyword>
<dbReference type="InterPro" id="IPR023614">
    <property type="entry name" value="Porin_dom_sf"/>
</dbReference>
<dbReference type="AlphaFoldDB" id="M4NQZ9"/>
<dbReference type="RefSeq" id="WP_015448453.1">
    <property type="nucleotide sequence ID" value="NC_020541.1"/>
</dbReference>
<dbReference type="InterPro" id="IPR025388">
    <property type="entry name" value="Alginate_export_dom"/>
</dbReference>
<evidence type="ECO:0000256" key="1">
    <source>
        <dbReference type="SAM" id="SignalP"/>
    </source>
</evidence>
<reference evidence="3 4" key="1">
    <citation type="submission" date="2012-04" db="EMBL/GenBank/DDBJ databases">
        <title>Complete genome of Rhodanobacter sp. 2APBS1.</title>
        <authorList>
            <consortium name="US DOE Joint Genome Institute"/>
            <person name="Huntemann M."/>
            <person name="Wei C.-L."/>
            <person name="Han J."/>
            <person name="Detter J.C."/>
            <person name="Han C."/>
            <person name="Tapia R."/>
            <person name="Munk A.C.C."/>
            <person name="Chen A."/>
            <person name="Krypides N."/>
            <person name="Mavromatis K."/>
            <person name="Markowitz V."/>
            <person name="Szeto E."/>
            <person name="Ivanova N."/>
            <person name="Mikhailova N."/>
            <person name="Ovchinnikova G."/>
            <person name="Pagani I."/>
            <person name="Pati A."/>
            <person name="Goodwin L."/>
            <person name="Peters L."/>
            <person name="Pitluck S."/>
            <person name="Woyke T."/>
            <person name="Prakash O."/>
            <person name="Elkins J."/>
            <person name="Brown S."/>
            <person name="Palumbo A."/>
            <person name="Hemme C."/>
            <person name="Zhou J."/>
            <person name="Watson D."/>
            <person name="Jardine P."/>
            <person name="Kostka J."/>
            <person name="Green S."/>
        </authorList>
    </citation>
    <scope>NUCLEOTIDE SEQUENCE [LARGE SCALE GENOMIC DNA]</scope>
    <source>
        <strain evidence="3 4">2APBS1</strain>
    </source>
</reference>
<feature type="domain" description="Alginate export" evidence="2">
    <location>
        <begin position="45"/>
        <end position="262"/>
    </location>
</feature>
<dbReference type="EMBL" id="CP003470">
    <property type="protein sequence ID" value="AGG89996.1"/>
    <property type="molecule type" value="Genomic_DNA"/>
</dbReference>
<feature type="signal peptide" evidence="1">
    <location>
        <begin position="1"/>
        <end position="23"/>
    </location>
</feature>
<name>M4NQZ9_9GAMM</name>
<organism evidence="3 4">
    <name type="scientific">Rhodanobacter denitrificans</name>
    <dbReference type="NCBI Taxonomy" id="666685"/>
    <lineage>
        <taxon>Bacteria</taxon>
        <taxon>Pseudomonadati</taxon>
        <taxon>Pseudomonadota</taxon>
        <taxon>Gammaproteobacteria</taxon>
        <taxon>Lysobacterales</taxon>
        <taxon>Rhodanobacteraceae</taxon>
        <taxon>Rhodanobacter</taxon>
    </lineage>
</organism>
<dbReference type="OrthoDB" id="9767539at2"/>
<sequence length="419" mass="46164" precursor="true">MNHARNRLSAACLLAILAAPAWATGGTVSTGEPAASAGPSWQLEWDARLRHERVDDDAFARSAEADTVRLRLGLHGEFGHGWSGLVEGAGVASAGSRYNSGANGRTAYPAVTDPRGGEFNQYWLRWQGEKLGASAGRQRLLLDNQRWVGNVGWRQHEQTFDALELRWRPSAALTLRYDWLDRVHRVAGRDALNPLARERKLNTHLFNLAWSRDAQQWVGYAYLHEDRDVASASSATYGLRWSGKALREGNGLGWTLEAARQYDYANNPQHFAHGYWLLEPSWTQSGITAKLGWEHLGGDGRHALQTPLATLHAFNGWDDQFGVTPPGGLEDRYVGVNGSFGRGGAAGKPGWSVAYHDYRADRGARYGSEWDAALTFPLAPGLSGLLKVADYRADDFGRDSAKLWLQLEWHGRQAVAGAP</sequence>
<dbReference type="HOGENOM" id="CLU_045097_0_0_6"/>